<sequence>MGMQLLYRAGMGSQPHRFPSWIPDWTIPKPNGLYEARDRGVVFNAGGGTKEQMTCRDCDSGSDAFNELNIAGYIVDRIEHLTRPCNEPKAWRQYFSEIDNMVDTLRLRYSVADRERLKREVPIAGAQHPQFAASESLDIPESYKAFRRILHKQNYTKKYQQDRNSPVCSSPISSPSSSSSFSSSTVASRLSQEMSLAAKSKSNGSLLGDNLKGWKFVTTEERRCGLVPNSVQQGDEVVMFCGGEVPFTLRECLERKGTYRLIGECYVSGIMQGEALDESDVVMKTLRIH</sequence>
<feature type="region of interest" description="Disordered" evidence="1">
    <location>
        <begin position="156"/>
        <end position="184"/>
    </location>
</feature>
<feature type="compositionally biased region" description="Low complexity" evidence="1">
    <location>
        <begin position="165"/>
        <end position="184"/>
    </location>
</feature>
<reference evidence="2 3" key="1">
    <citation type="journal article" date="2025" name="Microbiol. Resour. Announc.">
        <title>Draft genome sequences for Neonectria magnoliae and Neonectria punicea, canker pathogens of Liriodendron tulipifera and Acer saccharum in West Virginia.</title>
        <authorList>
            <person name="Petronek H.M."/>
            <person name="Kasson M.T."/>
            <person name="Metheny A.M."/>
            <person name="Stauder C.M."/>
            <person name="Lovett B."/>
            <person name="Lynch S.C."/>
            <person name="Garnas J.R."/>
            <person name="Kasson L.R."/>
            <person name="Stajich J.E."/>
        </authorList>
    </citation>
    <scope>NUCLEOTIDE SEQUENCE [LARGE SCALE GENOMIC DNA]</scope>
    <source>
        <strain evidence="2 3">NRRL 64651</strain>
    </source>
</reference>
<dbReference type="Pfam" id="PF26639">
    <property type="entry name" value="Het-6_barrel"/>
    <property type="match status" value="1"/>
</dbReference>
<accession>A0ABR1HY33</accession>
<proteinExistence type="predicted"/>
<dbReference type="PANTHER" id="PTHR24148">
    <property type="entry name" value="ANKYRIN REPEAT DOMAIN-CONTAINING PROTEIN 39 HOMOLOG-RELATED"/>
    <property type="match status" value="1"/>
</dbReference>
<comment type="caution">
    <text evidence="2">The sequence shown here is derived from an EMBL/GenBank/DDBJ whole genome shotgun (WGS) entry which is preliminary data.</text>
</comment>
<evidence type="ECO:0000313" key="2">
    <source>
        <dbReference type="EMBL" id="KAK7425538.1"/>
    </source>
</evidence>
<dbReference type="Proteomes" id="UP001498421">
    <property type="component" value="Unassembled WGS sequence"/>
</dbReference>
<protein>
    <submittedName>
        <fullName evidence="2">Uncharacterized protein</fullName>
    </submittedName>
</protein>
<organism evidence="2 3">
    <name type="scientific">Neonectria magnoliae</name>
    <dbReference type="NCBI Taxonomy" id="2732573"/>
    <lineage>
        <taxon>Eukaryota</taxon>
        <taxon>Fungi</taxon>
        <taxon>Dikarya</taxon>
        <taxon>Ascomycota</taxon>
        <taxon>Pezizomycotina</taxon>
        <taxon>Sordariomycetes</taxon>
        <taxon>Hypocreomycetidae</taxon>
        <taxon>Hypocreales</taxon>
        <taxon>Nectriaceae</taxon>
        <taxon>Neonectria</taxon>
    </lineage>
</organism>
<gene>
    <name evidence="2" type="ORF">QQZ08_007979</name>
</gene>
<dbReference type="InterPro" id="IPR052895">
    <property type="entry name" value="HetReg/Transcr_Mod"/>
</dbReference>
<dbReference type="EMBL" id="JAZAVK010000080">
    <property type="protein sequence ID" value="KAK7425538.1"/>
    <property type="molecule type" value="Genomic_DNA"/>
</dbReference>
<keyword evidence="3" id="KW-1185">Reference proteome</keyword>
<name>A0ABR1HY33_9HYPO</name>
<evidence type="ECO:0000256" key="1">
    <source>
        <dbReference type="SAM" id="MobiDB-lite"/>
    </source>
</evidence>
<evidence type="ECO:0000313" key="3">
    <source>
        <dbReference type="Proteomes" id="UP001498421"/>
    </source>
</evidence>
<dbReference type="PANTHER" id="PTHR24148:SF73">
    <property type="entry name" value="HET DOMAIN PROTEIN (AFU_ORTHOLOGUE AFUA_8G01020)"/>
    <property type="match status" value="1"/>
</dbReference>